<organism evidence="1 2">
    <name type="scientific">Athelia psychrophila</name>
    <dbReference type="NCBI Taxonomy" id="1759441"/>
    <lineage>
        <taxon>Eukaryota</taxon>
        <taxon>Fungi</taxon>
        <taxon>Dikarya</taxon>
        <taxon>Basidiomycota</taxon>
        <taxon>Agaricomycotina</taxon>
        <taxon>Agaricomycetes</taxon>
        <taxon>Agaricomycetidae</taxon>
        <taxon>Atheliales</taxon>
        <taxon>Atheliaceae</taxon>
        <taxon>Athelia</taxon>
    </lineage>
</organism>
<dbReference type="EMBL" id="KV417641">
    <property type="protein sequence ID" value="KZP12854.1"/>
    <property type="molecule type" value="Genomic_DNA"/>
</dbReference>
<dbReference type="AlphaFoldDB" id="A0A166BPM5"/>
<evidence type="ECO:0000313" key="1">
    <source>
        <dbReference type="EMBL" id="KZP12854.1"/>
    </source>
</evidence>
<dbReference type="SUPFAM" id="SSF51735">
    <property type="entry name" value="NAD(P)-binding Rossmann-fold domains"/>
    <property type="match status" value="1"/>
</dbReference>
<gene>
    <name evidence="1" type="ORF">FIBSPDRAFT_869840</name>
</gene>
<keyword evidence="2" id="KW-1185">Reference proteome</keyword>
<evidence type="ECO:0000313" key="2">
    <source>
        <dbReference type="Proteomes" id="UP000076532"/>
    </source>
</evidence>
<protein>
    <submittedName>
        <fullName evidence="1">Uncharacterized protein</fullName>
    </submittedName>
</protein>
<sequence length="223" mass="24279">MRNAATAEAAAAFVRADLGTVDAIRKAADDIAEWAGAHGGGVDYLVQSQGGPAMGIWPPTRESATMGFNVQILSHFLLPYLLLVRPAPVLRLSMVFMVDLYTEEFNRRFPHTRSMHIFPGNVATGSLSGPAYRWYIRLLGALLALFAQTPEAYADVVVWHHASDEWKNGKNATGTGGRGLAFFDHKGKEVRVDRRVTAEEEGGGGLRAGVWAKMLELAGEKQL</sequence>
<dbReference type="InterPro" id="IPR036291">
    <property type="entry name" value="NAD(P)-bd_dom_sf"/>
</dbReference>
<dbReference type="Gene3D" id="3.40.50.720">
    <property type="entry name" value="NAD(P)-binding Rossmann-like Domain"/>
    <property type="match status" value="1"/>
</dbReference>
<dbReference type="OrthoDB" id="2898509at2759"/>
<proteinExistence type="predicted"/>
<name>A0A166BPM5_9AGAM</name>
<accession>A0A166BPM5</accession>
<dbReference type="Proteomes" id="UP000076532">
    <property type="component" value="Unassembled WGS sequence"/>
</dbReference>
<reference evidence="1 2" key="1">
    <citation type="journal article" date="2016" name="Mol. Biol. Evol.">
        <title>Comparative Genomics of Early-Diverging Mushroom-Forming Fungi Provides Insights into the Origins of Lignocellulose Decay Capabilities.</title>
        <authorList>
            <person name="Nagy L.G."/>
            <person name="Riley R."/>
            <person name="Tritt A."/>
            <person name="Adam C."/>
            <person name="Daum C."/>
            <person name="Floudas D."/>
            <person name="Sun H."/>
            <person name="Yadav J.S."/>
            <person name="Pangilinan J."/>
            <person name="Larsson K.H."/>
            <person name="Matsuura K."/>
            <person name="Barry K."/>
            <person name="Labutti K."/>
            <person name="Kuo R."/>
            <person name="Ohm R.A."/>
            <person name="Bhattacharya S.S."/>
            <person name="Shirouzu T."/>
            <person name="Yoshinaga Y."/>
            <person name="Martin F.M."/>
            <person name="Grigoriev I.V."/>
            <person name="Hibbett D.S."/>
        </authorList>
    </citation>
    <scope>NUCLEOTIDE SEQUENCE [LARGE SCALE GENOMIC DNA]</scope>
    <source>
        <strain evidence="1 2">CBS 109695</strain>
    </source>
</reference>